<dbReference type="EMBL" id="HG322949">
    <property type="protein sequence ID" value="CDG82332.1"/>
    <property type="molecule type" value="Genomic_DNA"/>
</dbReference>
<keyword evidence="3" id="KW-0653">Protein transport</keyword>
<accession>W0V4Y4</accession>
<sequence precursor="true">MNHSHFSSWRRALLLAASLAVPLMTALPAAASTPANWKDTAYSVDANGMGLEKVLAEFATAYGVRVESSLTEASRVKGRIKADSGSDFLDRLGATQHFRWFVYNATLYIVPDGDYTTARLNIGEAAVPDAKPALVGLGLFDSRFGWGELPEDGAVIVSGPRPYVELARKLLTPTAKEKGVAPQDKQIMVFRLKYANATDRTIDRRGQKETIPGLKTILSGMINNDTQARTEAPAERVAKSPYQKLGMLPAENPDPGLAPAAQPRNKGGEQKQRIRIDADPTLNALIVYDLPEKRDMYRALLDELDVEPRQIEIEALIIDIDRDKLAELGVEWSVTSGNTTTTVNGTGANSNGTDTPLPGSTLLINNLGRFYARLHALEGSGEAHVLAKPTIMTLDNVPAVLDLSQTAYVPLVGERVADLANISVGTLLRVVPRLVHDGSAQRVHLEVDVEDGSLGDSSNNANTKVTRSNISTQAIINLQQTLMIGGYHAEKLNRQNQKVPLLGDLPLIGGMFRSSSDSQSSRERLFLITPRLTGDGIAATPQSSVQVQANTLLAAAAAQVPAGLAPALAAPGAIAAKPPRARCKGRRSVGNAQLNSYLDMVRSNR</sequence>
<dbReference type="Pfam" id="PF03958">
    <property type="entry name" value="Secretin_N"/>
    <property type="match status" value="1"/>
</dbReference>
<dbReference type="InterPro" id="IPR004846">
    <property type="entry name" value="T2SS/T3SS_dom"/>
</dbReference>
<organism evidence="8 9">
    <name type="scientific">Janthinobacterium agaricidamnosum NBRC 102515 = DSM 9628</name>
    <dbReference type="NCBI Taxonomy" id="1349767"/>
    <lineage>
        <taxon>Bacteria</taxon>
        <taxon>Pseudomonadati</taxon>
        <taxon>Pseudomonadota</taxon>
        <taxon>Betaproteobacteria</taxon>
        <taxon>Burkholderiales</taxon>
        <taxon>Oxalobacteraceae</taxon>
        <taxon>Janthinobacterium</taxon>
    </lineage>
</organism>
<comment type="subunit">
    <text evidence="3">The core secretion machinery of the T3SS is composed of approximately 20 different proteins, including cytoplasmic components, a base, an export apparatus and a needle. This subunit is part of the base, which anchors the injectisome in the bacterial cell envelope. Forms a stable homooligomeric complex.</text>
</comment>
<dbReference type="STRING" id="1349767.GJA_1694"/>
<keyword evidence="3" id="KW-0811">Translocation</keyword>
<dbReference type="PANTHER" id="PTHR30332:SF5">
    <property type="entry name" value="SPI-1 TYPE 3 SECRETION SYSTEM SECRETIN"/>
    <property type="match status" value="1"/>
</dbReference>
<dbReference type="PATRIC" id="fig|1349767.4.peg.3371"/>
<evidence type="ECO:0000256" key="3">
    <source>
        <dbReference type="HAMAP-Rule" id="MF_02219"/>
    </source>
</evidence>
<dbReference type="NCBIfam" id="TIGR02516">
    <property type="entry name" value="type_III_yscC"/>
    <property type="match status" value="1"/>
</dbReference>
<evidence type="ECO:0000256" key="4">
    <source>
        <dbReference type="RuleBase" id="RU004004"/>
    </source>
</evidence>
<dbReference type="InterPro" id="IPR038591">
    <property type="entry name" value="NolW-like_sf"/>
</dbReference>
<reference evidence="8 9" key="1">
    <citation type="journal article" date="2015" name="Genome Announc.">
        <title>Genome Sequence of Mushroom Soft-Rot Pathogen Janthinobacterium agaricidamnosum.</title>
        <authorList>
            <person name="Graupner K."/>
            <person name="Lackner G."/>
            <person name="Hertweck C."/>
        </authorList>
    </citation>
    <scope>NUCLEOTIDE SEQUENCE [LARGE SCALE GENOMIC DNA]</scope>
    <source>
        <strain evidence="9">NBRC 102515 / DSM 9628</strain>
    </source>
</reference>
<evidence type="ECO:0000259" key="6">
    <source>
        <dbReference type="Pfam" id="PF00263"/>
    </source>
</evidence>
<keyword evidence="9" id="KW-1185">Reference proteome</keyword>
<feature type="region of interest" description="Disordered" evidence="5">
    <location>
        <begin position="245"/>
        <end position="273"/>
    </location>
</feature>
<keyword evidence="3 4" id="KW-0813">Transport</keyword>
<dbReference type="KEGG" id="jag:GJA_1694"/>
<dbReference type="GO" id="GO:0030257">
    <property type="term" value="C:type III protein secretion system complex"/>
    <property type="evidence" value="ECO:0007669"/>
    <property type="project" value="UniProtKB-UniRule"/>
</dbReference>
<evidence type="ECO:0000256" key="5">
    <source>
        <dbReference type="SAM" id="MobiDB-lite"/>
    </source>
</evidence>
<dbReference type="InterPro" id="IPR003522">
    <property type="entry name" value="T3SS_OM_pore_YscC"/>
</dbReference>
<evidence type="ECO:0000256" key="1">
    <source>
        <dbReference type="ARBA" id="ARBA00004442"/>
    </source>
</evidence>
<evidence type="ECO:0000256" key="2">
    <source>
        <dbReference type="ARBA" id="ARBA00022729"/>
    </source>
</evidence>
<protein>
    <recommendedName>
        <fullName evidence="3">Type 3 secretion system secretin</fullName>
        <shortName evidence="3">T3SS secretin</shortName>
    </recommendedName>
</protein>
<dbReference type="InterPro" id="IPR005644">
    <property type="entry name" value="NolW-like"/>
</dbReference>
<dbReference type="InterPro" id="IPR050810">
    <property type="entry name" value="Bact_Secretion_Sys_Channel"/>
</dbReference>
<dbReference type="Gene3D" id="3.55.50.30">
    <property type="match status" value="1"/>
</dbReference>
<dbReference type="eggNOG" id="COG1450">
    <property type="taxonomic scope" value="Bacteria"/>
</dbReference>
<dbReference type="PRINTS" id="PR01337">
    <property type="entry name" value="TYPE3OMGPROT"/>
</dbReference>
<dbReference type="GO" id="GO:0009279">
    <property type="term" value="C:cell outer membrane"/>
    <property type="evidence" value="ECO:0007669"/>
    <property type="project" value="UniProtKB-SubCell"/>
</dbReference>
<keyword evidence="3" id="KW-0998">Cell outer membrane</keyword>
<dbReference type="RefSeq" id="WP_051780437.1">
    <property type="nucleotide sequence ID" value="NZ_BCTH01000007.1"/>
</dbReference>
<dbReference type="GO" id="GO:0030254">
    <property type="term" value="P:protein secretion by the type III secretion system"/>
    <property type="evidence" value="ECO:0007669"/>
    <property type="project" value="UniProtKB-UniRule"/>
</dbReference>
<comment type="similarity">
    <text evidence="3">Belongs to the bacterial secretin family. T3SS SctC subfamily.</text>
</comment>
<dbReference type="Pfam" id="PF00263">
    <property type="entry name" value="Secretin"/>
    <property type="match status" value="1"/>
</dbReference>
<dbReference type="AlphaFoldDB" id="W0V4Y4"/>
<gene>
    <name evidence="3" type="primary">sctC</name>
    <name evidence="8" type="ORF">GJA_1694</name>
</gene>
<dbReference type="Gene3D" id="3.30.1370.120">
    <property type="match status" value="2"/>
</dbReference>
<feature type="domain" description="NolW-like" evidence="7">
    <location>
        <begin position="189"/>
        <end position="310"/>
    </location>
</feature>
<comment type="function">
    <text evidence="3">Component of the type III secretion system (T3SS), also called injectisome, which is used to inject bacterial effector proteins into eukaryotic host cells. Forms a ring-shaped multimeric structure with an apparent central pore in the outer membrane.</text>
</comment>
<evidence type="ECO:0000313" key="8">
    <source>
        <dbReference type="EMBL" id="CDG82332.1"/>
    </source>
</evidence>
<comment type="subcellular location">
    <subcellularLocation>
        <location evidence="1 3 4">Cell outer membrane</location>
    </subcellularLocation>
</comment>
<feature type="chain" id="PRO_5026398433" description="Type 3 secretion system secretin" evidence="3">
    <location>
        <begin position="32"/>
        <end position="605"/>
    </location>
</feature>
<feature type="domain" description="Type II/III secretion system secretin-like" evidence="6">
    <location>
        <begin position="376"/>
        <end position="532"/>
    </location>
</feature>
<name>W0V4Y4_9BURK</name>
<dbReference type="HAMAP" id="MF_02219">
    <property type="entry name" value="Type_III_secretin"/>
    <property type="match status" value="1"/>
</dbReference>
<evidence type="ECO:0000259" key="7">
    <source>
        <dbReference type="Pfam" id="PF03958"/>
    </source>
</evidence>
<evidence type="ECO:0000313" key="9">
    <source>
        <dbReference type="Proteomes" id="UP000027604"/>
    </source>
</evidence>
<dbReference type="PANTHER" id="PTHR30332">
    <property type="entry name" value="PROBABLE GENERAL SECRETION PATHWAY PROTEIN D"/>
    <property type="match status" value="1"/>
</dbReference>
<dbReference type="GO" id="GO:0015627">
    <property type="term" value="C:type II protein secretion system complex"/>
    <property type="evidence" value="ECO:0007669"/>
    <property type="project" value="TreeGrafter"/>
</dbReference>
<proteinExistence type="inferred from homology"/>
<keyword evidence="3" id="KW-0472">Membrane</keyword>
<feature type="signal peptide" evidence="3">
    <location>
        <begin position="1"/>
        <end position="31"/>
    </location>
</feature>
<dbReference type="Proteomes" id="UP000027604">
    <property type="component" value="Chromosome I"/>
</dbReference>
<dbReference type="HOGENOM" id="CLU_022474_1_0_4"/>
<keyword evidence="2 3" id="KW-0732">Signal</keyword>